<protein>
    <submittedName>
        <fullName evidence="1">Uncharacterized protein</fullName>
    </submittedName>
</protein>
<proteinExistence type="predicted"/>
<reference evidence="1 2" key="1">
    <citation type="journal article" date="2019" name="Commun. Biol.">
        <title>The bagworm genome reveals a unique fibroin gene that provides high tensile strength.</title>
        <authorList>
            <person name="Kono N."/>
            <person name="Nakamura H."/>
            <person name="Ohtoshi R."/>
            <person name="Tomita M."/>
            <person name="Numata K."/>
            <person name="Arakawa K."/>
        </authorList>
    </citation>
    <scope>NUCLEOTIDE SEQUENCE [LARGE SCALE GENOMIC DNA]</scope>
</reference>
<organism evidence="1 2">
    <name type="scientific">Eumeta variegata</name>
    <name type="common">Bagworm moth</name>
    <name type="synonym">Eumeta japonica</name>
    <dbReference type="NCBI Taxonomy" id="151549"/>
    <lineage>
        <taxon>Eukaryota</taxon>
        <taxon>Metazoa</taxon>
        <taxon>Ecdysozoa</taxon>
        <taxon>Arthropoda</taxon>
        <taxon>Hexapoda</taxon>
        <taxon>Insecta</taxon>
        <taxon>Pterygota</taxon>
        <taxon>Neoptera</taxon>
        <taxon>Endopterygota</taxon>
        <taxon>Lepidoptera</taxon>
        <taxon>Glossata</taxon>
        <taxon>Ditrysia</taxon>
        <taxon>Tineoidea</taxon>
        <taxon>Psychidae</taxon>
        <taxon>Oiketicinae</taxon>
        <taxon>Eumeta</taxon>
    </lineage>
</organism>
<dbReference type="Proteomes" id="UP000299102">
    <property type="component" value="Unassembled WGS sequence"/>
</dbReference>
<comment type="caution">
    <text evidence="1">The sequence shown here is derived from an EMBL/GenBank/DDBJ whole genome shotgun (WGS) entry which is preliminary data.</text>
</comment>
<evidence type="ECO:0000313" key="1">
    <source>
        <dbReference type="EMBL" id="GBP56378.1"/>
    </source>
</evidence>
<keyword evidence="2" id="KW-1185">Reference proteome</keyword>
<dbReference type="AlphaFoldDB" id="A0A4C1WY38"/>
<dbReference type="EMBL" id="BGZK01000691">
    <property type="protein sequence ID" value="GBP56378.1"/>
    <property type="molecule type" value="Genomic_DNA"/>
</dbReference>
<name>A0A4C1WY38_EUMVA</name>
<evidence type="ECO:0000313" key="2">
    <source>
        <dbReference type="Proteomes" id="UP000299102"/>
    </source>
</evidence>
<gene>
    <name evidence="1" type="ORF">EVAR_32247_1</name>
</gene>
<accession>A0A4C1WY38</accession>
<sequence length="117" mass="12723">MARVFGSTHARRTACVGPRGRRARPRRLMPEVFAMIFELALAGDLMVLVSWRPIPAAAAAGSQLSKRPGFQILSSIGSRTVGTAMLFSDIDPGPYRNGRCYLAPVNDYHHRSAALPS</sequence>